<proteinExistence type="predicted"/>
<dbReference type="GO" id="GO:0016301">
    <property type="term" value="F:kinase activity"/>
    <property type="evidence" value="ECO:0007669"/>
    <property type="project" value="UniProtKB-KW"/>
</dbReference>
<feature type="region of interest" description="Disordered" evidence="1">
    <location>
        <begin position="599"/>
        <end position="620"/>
    </location>
</feature>
<organism evidence="3 4">
    <name type="scientific">Trachymyrmex septentrionalis</name>
    <dbReference type="NCBI Taxonomy" id="34720"/>
    <lineage>
        <taxon>Eukaryota</taxon>
        <taxon>Metazoa</taxon>
        <taxon>Ecdysozoa</taxon>
        <taxon>Arthropoda</taxon>
        <taxon>Hexapoda</taxon>
        <taxon>Insecta</taxon>
        <taxon>Pterygota</taxon>
        <taxon>Neoptera</taxon>
        <taxon>Endopterygota</taxon>
        <taxon>Hymenoptera</taxon>
        <taxon>Apocrita</taxon>
        <taxon>Aculeata</taxon>
        <taxon>Formicoidea</taxon>
        <taxon>Formicidae</taxon>
        <taxon>Myrmicinae</taxon>
        <taxon>Trachymyrmex</taxon>
    </lineage>
</organism>
<feature type="compositionally biased region" description="Low complexity" evidence="1">
    <location>
        <begin position="736"/>
        <end position="750"/>
    </location>
</feature>
<dbReference type="EMBL" id="KQ981189">
    <property type="protein sequence ID" value="KYN45231.1"/>
    <property type="molecule type" value="Genomic_DNA"/>
</dbReference>
<protein>
    <submittedName>
        <fullName evidence="3">Src kinase-associated phosphoprotein 2-B</fullName>
    </submittedName>
</protein>
<dbReference type="STRING" id="34720.A0A151K136"/>
<dbReference type="Proteomes" id="UP000078541">
    <property type="component" value="Unassembled WGS sequence"/>
</dbReference>
<keyword evidence="3" id="KW-0808">Transferase</keyword>
<feature type="region of interest" description="Disordered" evidence="1">
    <location>
        <begin position="564"/>
        <end position="587"/>
    </location>
</feature>
<dbReference type="InterPro" id="IPR001849">
    <property type="entry name" value="PH_domain"/>
</dbReference>
<dbReference type="SMART" id="SM00233">
    <property type="entry name" value="PH"/>
    <property type="match status" value="1"/>
</dbReference>
<feature type="region of interest" description="Disordered" evidence="1">
    <location>
        <begin position="473"/>
        <end position="549"/>
    </location>
</feature>
<gene>
    <name evidence="3" type="ORF">ALC56_00310</name>
</gene>
<dbReference type="Pfam" id="PF00169">
    <property type="entry name" value="PH"/>
    <property type="match status" value="1"/>
</dbReference>
<feature type="compositionally biased region" description="Basic and acidic residues" evidence="1">
    <location>
        <begin position="275"/>
        <end position="287"/>
    </location>
</feature>
<feature type="domain" description="PH" evidence="2">
    <location>
        <begin position="106"/>
        <end position="210"/>
    </location>
</feature>
<evidence type="ECO:0000313" key="4">
    <source>
        <dbReference type="Proteomes" id="UP000078541"/>
    </source>
</evidence>
<keyword evidence="4" id="KW-1185">Reference proteome</keyword>
<reference evidence="3 4" key="1">
    <citation type="submission" date="2016-03" db="EMBL/GenBank/DDBJ databases">
        <title>Trachymyrmex septentrionalis WGS genome.</title>
        <authorList>
            <person name="Nygaard S."/>
            <person name="Hu H."/>
            <person name="Boomsma J."/>
            <person name="Zhang G."/>
        </authorList>
    </citation>
    <scope>NUCLEOTIDE SEQUENCE [LARGE SCALE GENOMIC DNA]</scope>
    <source>
        <strain evidence="3">Tsep2-gDNA-1</strain>
        <tissue evidence="3">Whole body</tissue>
    </source>
</reference>
<feature type="region of interest" description="Disordered" evidence="1">
    <location>
        <begin position="679"/>
        <end position="750"/>
    </location>
</feature>
<dbReference type="Gene3D" id="2.30.29.30">
    <property type="entry name" value="Pleckstrin-homology domain (PH domain)/Phosphotyrosine-binding domain (PTB)"/>
    <property type="match status" value="1"/>
</dbReference>
<feature type="compositionally biased region" description="Low complexity" evidence="1">
    <location>
        <begin position="575"/>
        <end position="587"/>
    </location>
</feature>
<keyword evidence="3" id="KW-0418">Kinase</keyword>
<feature type="region of interest" description="Disordered" evidence="1">
    <location>
        <begin position="269"/>
        <end position="307"/>
    </location>
</feature>
<name>A0A151K136_9HYME</name>
<feature type="compositionally biased region" description="Basic and acidic residues" evidence="1">
    <location>
        <begin position="474"/>
        <end position="495"/>
    </location>
</feature>
<dbReference type="AlphaFoldDB" id="A0A151K136"/>
<evidence type="ECO:0000259" key="2">
    <source>
        <dbReference type="PROSITE" id="PS50003"/>
    </source>
</evidence>
<evidence type="ECO:0000313" key="3">
    <source>
        <dbReference type="EMBL" id="KYN45231.1"/>
    </source>
</evidence>
<feature type="compositionally biased region" description="Basic and acidic residues" evidence="1">
    <location>
        <begin position="239"/>
        <end position="256"/>
    </location>
</feature>
<feature type="region of interest" description="Disordered" evidence="1">
    <location>
        <begin position="231"/>
        <end position="256"/>
    </location>
</feature>
<sequence length="750" mass="85506">MARASSPEPYLDMKSGPRSLLLTKSKADSEEYVGIEESQKGTQIHPCTNTHQDYYETFENGGSLQTAGASSITNVKYLKQSDDRDEGGQMLIGIYKNVSAMQIKSKCYKCGPLYRKEGKKLFLSESRACWIALVGSHLLIYRSERHNRAYAIYSIQGYKARPAPNMIPRDRQKSESAFEIYSPGNETLQFIARSPKEMDQWIAKICELECCNESERNKVVEAHEKKRRATIVESSLTDAHSHSNEATRRQEREDAEKLLVVDNSTVKAELPSNRNKVERKENTDEKAPSLPARIPRRLPSLPPDNGILTVSSYRATVDGDDDDDDDIYHRIEDLRNETRYQNMVLPKEKQVGISDEKQEEAIAYDDIGAHNKKNERNEKMMEGKSCDAISSQETYDDIVTFLRIDATRIEPKRNLDNDTSIDVSIADGVIEKREEFYDDVESLIPHGRFVKDGAKIETSCKFQQKKSFLNRVLSRRESPSKETDKRERYRCKDKISSNSASSLDTEKTPTYDDVSDLTSKQDYQAEFLTDESEELPEYNHPPPPRPIYQVKLPVKGQNEQEFYDDVSAHQEGHNKNSQQSTQNSCSTKVNEAEFNAMYDTESETNAREETEHYQSPRSDLCVRDDADENEQLYDDIALWADFTARQREIIDKRETEDAKSVSLDKKAWNRFTINRKSRVTSDFNCSTEPNRRGGNEGSDEIEDSPENSGMIKRNTFQKLISRMENSLAKVSARSPSSLSTGKSNVSSNSS</sequence>
<dbReference type="SUPFAM" id="SSF50729">
    <property type="entry name" value="PH domain-like"/>
    <property type="match status" value="1"/>
</dbReference>
<dbReference type="PROSITE" id="PS50003">
    <property type="entry name" value="PH_DOMAIN"/>
    <property type="match status" value="1"/>
</dbReference>
<feature type="compositionally biased region" description="Basic and acidic residues" evidence="1">
    <location>
        <begin position="604"/>
        <end position="620"/>
    </location>
</feature>
<evidence type="ECO:0000256" key="1">
    <source>
        <dbReference type="SAM" id="MobiDB-lite"/>
    </source>
</evidence>
<accession>A0A151K136</accession>
<dbReference type="InterPro" id="IPR011993">
    <property type="entry name" value="PH-like_dom_sf"/>
</dbReference>